<evidence type="ECO:0000256" key="28">
    <source>
        <dbReference type="SAM" id="Phobius"/>
    </source>
</evidence>
<dbReference type="UniPathway" id="UPA00219"/>
<feature type="domain" description="Penicillin-binding protein transpeptidase" evidence="29">
    <location>
        <begin position="531"/>
        <end position="776"/>
    </location>
</feature>
<dbReference type="InterPro" id="IPR050396">
    <property type="entry name" value="Glycosyltr_51/Transpeptidase"/>
</dbReference>
<dbReference type="GO" id="GO:0009002">
    <property type="term" value="F:serine-type D-Ala-D-Ala carboxypeptidase activity"/>
    <property type="evidence" value="ECO:0007669"/>
    <property type="project" value="UniProtKB-EC"/>
</dbReference>
<evidence type="ECO:0000259" key="29">
    <source>
        <dbReference type="Pfam" id="PF00905"/>
    </source>
</evidence>
<reference evidence="32 33" key="2">
    <citation type="submission" date="2011-10" db="EMBL/GenBank/DDBJ databases">
        <title>Draft genome sequence of Candidatus Burkholderia kirkii.</title>
        <authorList>
            <person name="Carlier A.L."/>
            <person name="Eberl L."/>
        </authorList>
    </citation>
    <scope>NUCLEOTIDE SEQUENCE [LARGE SCALE GENOMIC DNA]</scope>
    <source>
        <strain evidence="32 33">UZHbot1</strain>
    </source>
</reference>
<keyword evidence="16" id="KW-0735">Signal-anchor</keyword>
<dbReference type="PANTHER" id="PTHR32282">
    <property type="entry name" value="BINDING PROTEIN TRANSPEPTIDASE, PUTATIVE-RELATED"/>
    <property type="match status" value="1"/>
</dbReference>
<comment type="catalytic activity">
    <reaction evidence="25">
        <text>[GlcNAc-(1-&gt;4)-Mur2Ac(oyl-L-Ala-gamma-D-Glu-L-Lys-D-Ala-D-Ala)](n)-di-trans,octa-cis-undecaprenyl diphosphate + beta-D-GlcNAc-(1-&gt;4)-Mur2Ac(oyl-L-Ala-gamma-D-Glu-L-Lys-D-Ala-D-Ala)-di-trans,octa-cis-undecaprenyl diphosphate = [GlcNAc-(1-&gt;4)-Mur2Ac(oyl-L-Ala-gamma-D-Glu-L-Lys-D-Ala-D-Ala)](n+1)-di-trans,octa-cis-undecaprenyl diphosphate + di-trans,octa-cis-undecaprenyl diphosphate + H(+)</text>
        <dbReference type="Rhea" id="RHEA:23708"/>
        <dbReference type="Rhea" id="RHEA-COMP:9602"/>
        <dbReference type="Rhea" id="RHEA-COMP:9603"/>
        <dbReference type="ChEBI" id="CHEBI:15378"/>
        <dbReference type="ChEBI" id="CHEBI:58405"/>
        <dbReference type="ChEBI" id="CHEBI:60033"/>
        <dbReference type="ChEBI" id="CHEBI:78435"/>
        <dbReference type="EC" id="2.4.99.28"/>
    </reaction>
</comment>
<keyword evidence="12 32" id="KW-0808">Transferase</keyword>
<dbReference type="PANTHER" id="PTHR32282:SF27">
    <property type="entry name" value="PENICILLIN-BINDING PROTEIN 1A"/>
    <property type="match status" value="1"/>
</dbReference>
<comment type="caution">
    <text evidence="32">The sequence shown here is derived from an EMBL/GenBank/DDBJ whole genome shotgun (WGS) entry which is preliminary data.</text>
</comment>
<evidence type="ECO:0000256" key="2">
    <source>
        <dbReference type="ARBA" id="ARBA00004752"/>
    </source>
</evidence>
<comment type="catalytic activity">
    <reaction evidence="23">
        <text>Preferential cleavage: (Ac)2-L-Lys-D-Ala-|-D-Ala. Also transpeptidation of peptidyl-alanyl moieties that are N-acyl substituents of D-alanine.</text>
        <dbReference type="EC" id="3.4.16.4"/>
    </reaction>
</comment>
<evidence type="ECO:0000256" key="12">
    <source>
        <dbReference type="ARBA" id="ARBA00022679"/>
    </source>
</evidence>
<dbReference type="InterPro" id="IPR001264">
    <property type="entry name" value="Glyco_trans_51"/>
</dbReference>
<keyword evidence="18 28" id="KW-1133">Transmembrane helix</keyword>
<dbReference type="FunFam" id="1.10.3810.10:FF:000003">
    <property type="entry name" value="Penicillin-binding protein 1a"/>
    <property type="match status" value="1"/>
</dbReference>
<evidence type="ECO:0000256" key="1">
    <source>
        <dbReference type="ARBA" id="ARBA00004249"/>
    </source>
</evidence>
<keyword evidence="15" id="KW-0133">Cell shape</keyword>
<keyword evidence="7" id="KW-1003">Cell membrane</keyword>
<dbReference type="NCBIfam" id="TIGR02074">
    <property type="entry name" value="PBP_1a_fam"/>
    <property type="match status" value="1"/>
</dbReference>
<reference evidence="32 33" key="1">
    <citation type="submission" date="2011-09" db="EMBL/GenBank/DDBJ databases">
        <authorList>
            <person name="Carlier A."/>
        </authorList>
    </citation>
    <scope>NUCLEOTIDE SEQUENCE [LARGE SCALE GENOMIC DNA]</scope>
    <source>
        <strain evidence="32 33">UZHbot1</strain>
    </source>
</reference>
<evidence type="ECO:0000256" key="25">
    <source>
        <dbReference type="ARBA" id="ARBA00049902"/>
    </source>
</evidence>
<feature type="region of interest" description="Disordered" evidence="27">
    <location>
        <begin position="24"/>
        <end position="102"/>
    </location>
</feature>
<evidence type="ECO:0000256" key="3">
    <source>
        <dbReference type="ARBA" id="ARBA00007090"/>
    </source>
</evidence>
<dbReference type="SUPFAM" id="SSF56601">
    <property type="entry name" value="beta-lactamase/transpeptidase-like"/>
    <property type="match status" value="1"/>
</dbReference>
<keyword evidence="10" id="KW-0645">Protease</keyword>
<dbReference type="EMBL" id="CAFE01000229">
    <property type="protein sequence ID" value="CCD39876.1"/>
    <property type="molecule type" value="Genomic_DNA"/>
</dbReference>
<dbReference type="EC" id="2.4.99.28" evidence="24"/>
<feature type="domain" description="Penicillin-binding protein OB-like" evidence="31">
    <location>
        <begin position="425"/>
        <end position="529"/>
    </location>
</feature>
<evidence type="ECO:0000256" key="10">
    <source>
        <dbReference type="ARBA" id="ARBA00022670"/>
    </source>
</evidence>
<sequence>MCCYPRLKPGRSFARPVFAVAPVHGASQRRSARAFTARRTNPVMPIIKRPDSSNASRYDREPRWKDSRNDSRNDSGGRDGGGRGGNGGNPGNGRNDRNDSNGRGGRSVFARIALWFAGLAALGVVVGALIVGYAFVVMEPNLPSLNALIDYRPKGPLRVYTADHVLIGEFGEERRSLVRFQDIPDQMKKAVLAIEDYRFYDHGGVDFVGILRAGVTDLMHGGASQGASTITMQVARNFFLSNEKTYTRKVYEMLLAYKIEKALTKDQILELYMNQIYLGERAYGFSAAACVYFGKDLKDITLAEVAMLAGLPKAPSAYNPVVNPKRAKVRQQYILKRMLDLNFITHDQYEQAIAEPIHTKSSGTEYGVHAEYVAEMVRQLMYAQYKEETYTRGLTVTTTIDSADQDAAYKAVRKGVMDYERRHGYRGPEGNINLPSNADDRAEAIDDALADHPDNGELIAAVVTAANPKQVTAQFVGGDTASISGDGLRFVAAALCSNASKALAIRPGAIVRVTKDDKGNWQITQLPQVEGALVSMVPQDGVIRALVGGFDFNKNKFNHVTQAWRQPGSSFKPFIYSAALDKGLGPATIINDAPLYFPATSGGDPWEPKDDDQPDGPMSMRTGLQKSKNLVSIRILSYIGTGYAQDFVTKNFSFDKDKTPHYLPLALGAGLVTPLQLSGAYSVFANGGYRINPYLIAEVDDARGAVISRANLLTAGSNAPQTLEPRNAYIMNSLLHTVATQGTGAGTNVLKRNDLQGKTGTTNDAKDGWFAGYQRQLVAVAWMGYDQPKTLGSREFGAQLALPIWVEYMGRALCGIPQQQMPMPDGITTMDGELFYADRTPGAGFVASIGLDNANPMAGDATTMGGVGPAGMQAPPPQVTNDERKQIMDMFSKP</sequence>
<keyword evidence="14" id="KW-0378">Hydrolase</keyword>
<dbReference type="GO" id="GO:0046677">
    <property type="term" value="P:response to antibiotic"/>
    <property type="evidence" value="ECO:0007669"/>
    <property type="project" value="UniProtKB-KW"/>
</dbReference>
<evidence type="ECO:0000256" key="23">
    <source>
        <dbReference type="ARBA" id="ARBA00034000"/>
    </source>
</evidence>
<dbReference type="GO" id="GO:0009252">
    <property type="term" value="P:peptidoglycan biosynthetic process"/>
    <property type="evidence" value="ECO:0007669"/>
    <property type="project" value="UniProtKB-UniPathway"/>
</dbReference>
<accession>G4MFE7</accession>
<dbReference type="Gene3D" id="1.10.3810.10">
    <property type="entry name" value="Biosynthetic peptidoglycan transglycosylase-like"/>
    <property type="match status" value="1"/>
</dbReference>
<evidence type="ECO:0000256" key="8">
    <source>
        <dbReference type="ARBA" id="ARBA00022519"/>
    </source>
</evidence>
<dbReference type="GO" id="GO:0008658">
    <property type="term" value="F:penicillin binding"/>
    <property type="evidence" value="ECO:0007669"/>
    <property type="project" value="InterPro"/>
</dbReference>
<name>G4MFE7_9BURK</name>
<evidence type="ECO:0000256" key="21">
    <source>
        <dbReference type="ARBA" id="ARBA00023268"/>
    </source>
</evidence>
<keyword evidence="19 28" id="KW-0472">Membrane</keyword>
<comment type="similarity">
    <text evidence="4">In the N-terminal section; belongs to the glycosyltransferase 51 family.</text>
</comment>
<evidence type="ECO:0000256" key="15">
    <source>
        <dbReference type="ARBA" id="ARBA00022960"/>
    </source>
</evidence>
<evidence type="ECO:0000256" key="11">
    <source>
        <dbReference type="ARBA" id="ARBA00022676"/>
    </source>
</evidence>
<evidence type="ECO:0000256" key="17">
    <source>
        <dbReference type="ARBA" id="ARBA00022984"/>
    </source>
</evidence>
<dbReference type="AlphaFoldDB" id="G4MFE7"/>
<evidence type="ECO:0000313" key="33">
    <source>
        <dbReference type="Proteomes" id="UP000003511"/>
    </source>
</evidence>
<evidence type="ECO:0000256" key="13">
    <source>
        <dbReference type="ARBA" id="ARBA00022692"/>
    </source>
</evidence>
<dbReference type="InterPro" id="IPR036950">
    <property type="entry name" value="PBP_transglycosylase"/>
</dbReference>
<evidence type="ECO:0000256" key="27">
    <source>
        <dbReference type="SAM" id="MobiDB-lite"/>
    </source>
</evidence>
<keyword evidence="9" id="KW-0121">Carboxypeptidase</keyword>
<evidence type="ECO:0000259" key="30">
    <source>
        <dbReference type="Pfam" id="PF00912"/>
    </source>
</evidence>
<dbReference type="Gene3D" id="3.40.710.10">
    <property type="entry name" value="DD-peptidase/beta-lactamase superfamily"/>
    <property type="match status" value="2"/>
</dbReference>
<dbReference type="Proteomes" id="UP000003511">
    <property type="component" value="Unassembled WGS sequence"/>
</dbReference>
<keyword evidence="8" id="KW-0997">Cell inner membrane</keyword>
<dbReference type="Pfam" id="PF00912">
    <property type="entry name" value="Transgly"/>
    <property type="match status" value="1"/>
</dbReference>
<feature type="compositionally biased region" description="Basic and acidic residues" evidence="27">
    <location>
        <begin position="57"/>
        <end position="81"/>
    </location>
</feature>
<keyword evidence="11 32" id="KW-0328">Glycosyltransferase</keyword>
<comment type="pathway">
    <text evidence="26">Glycan biosynthesis.</text>
</comment>
<dbReference type="GO" id="GO:0008955">
    <property type="term" value="F:peptidoglycan glycosyltransferase activity"/>
    <property type="evidence" value="ECO:0007669"/>
    <property type="project" value="UniProtKB-EC"/>
</dbReference>
<evidence type="ECO:0000256" key="14">
    <source>
        <dbReference type="ARBA" id="ARBA00022801"/>
    </source>
</evidence>
<feature type="compositionally biased region" description="Gly residues" evidence="27">
    <location>
        <begin position="82"/>
        <end position="91"/>
    </location>
</feature>
<feature type="compositionally biased region" description="Low complexity" evidence="27">
    <location>
        <begin position="26"/>
        <end position="40"/>
    </location>
</feature>
<evidence type="ECO:0000256" key="22">
    <source>
        <dbReference type="ARBA" id="ARBA00023316"/>
    </source>
</evidence>
<dbReference type="GO" id="GO:0071555">
    <property type="term" value="P:cell wall organization"/>
    <property type="evidence" value="ECO:0007669"/>
    <property type="project" value="UniProtKB-KW"/>
</dbReference>
<evidence type="ECO:0000259" key="31">
    <source>
        <dbReference type="Pfam" id="PF17092"/>
    </source>
</evidence>
<keyword evidence="20" id="KW-0046">Antibiotic resistance</keyword>
<feature type="region of interest" description="Disordered" evidence="27">
    <location>
        <begin position="601"/>
        <end position="622"/>
    </location>
</feature>
<protein>
    <recommendedName>
        <fullName evidence="6">Penicillin-binding protein 1A</fullName>
        <ecNumber evidence="24">2.4.99.28</ecNumber>
        <ecNumber evidence="5">3.4.16.4</ecNumber>
    </recommendedName>
</protein>
<feature type="domain" description="Glycosyl transferase family 51" evidence="30">
    <location>
        <begin position="166"/>
        <end position="338"/>
    </location>
</feature>
<keyword evidence="22" id="KW-0961">Cell wall biogenesis/degradation</keyword>
<dbReference type="GO" id="GO:0005886">
    <property type="term" value="C:plasma membrane"/>
    <property type="evidence" value="ECO:0007669"/>
    <property type="project" value="UniProtKB-SubCell"/>
</dbReference>
<evidence type="ECO:0000256" key="26">
    <source>
        <dbReference type="ARBA" id="ARBA00060592"/>
    </source>
</evidence>
<evidence type="ECO:0000256" key="19">
    <source>
        <dbReference type="ARBA" id="ARBA00023136"/>
    </source>
</evidence>
<organism evidence="32 33">
    <name type="scientific">Candidatus Paraburkholderia kirkii UZHbot1</name>
    <dbReference type="NCBI Taxonomy" id="1055526"/>
    <lineage>
        <taxon>Bacteria</taxon>
        <taxon>Pseudomonadati</taxon>
        <taxon>Pseudomonadota</taxon>
        <taxon>Betaproteobacteria</taxon>
        <taxon>Burkholderiales</taxon>
        <taxon>Burkholderiaceae</taxon>
        <taxon>Paraburkholderia</taxon>
    </lineage>
</organism>
<gene>
    <name evidence="32" type="ORF">BKIR_c59_5279</name>
</gene>
<evidence type="ECO:0000256" key="6">
    <source>
        <dbReference type="ARBA" id="ARBA00018638"/>
    </source>
</evidence>
<dbReference type="Pfam" id="PF17092">
    <property type="entry name" value="PCB_OB"/>
    <property type="match status" value="1"/>
</dbReference>
<evidence type="ECO:0000256" key="20">
    <source>
        <dbReference type="ARBA" id="ARBA00023251"/>
    </source>
</evidence>
<dbReference type="InterPro" id="IPR031376">
    <property type="entry name" value="PCB_OB"/>
</dbReference>
<dbReference type="GO" id="GO:0006508">
    <property type="term" value="P:proteolysis"/>
    <property type="evidence" value="ECO:0007669"/>
    <property type="project" value="UniProtKB-KW"/>
</dbReference>
<evidence type="ECO:0000313" key="32">
    <source>
        <dbReference type="EMBL" id="CCD39876.1"/>
    </source>
</evidence>
<dbReference type="InterPro" id="IPR001460">
    <property type="entry name" value="PCN-bd_Tpept"/>
</dbReference>
<dbReference type="STRING" id="1055526.BKIR_c59_5279"/>
<dbReference type="GO" id="GO:0008360">
    <property type="term" value="P:regulation of cell shape"/>
    <property type="evidence" value="ECO:0007669"/>
    <property type="project" value="UniProtKB-KW"/>
</dbReference>
<evidence type="ECO:0000256" key="16">
    <source>
        <dbReference type="ARBA" id="ARBA00022968"/>
    </source>
</evidence>
<evidence type="ECO:0000256" key="9">
    <source>
        <dbReference type="ARBA" id="ARBA00022645"/>
    </source>
</evidence>
<comment type="subcellular location">
    <subcellularLocation>
        <location evidence="1">Cell inner membrane</location>
        <topology evidence="1">Single-pass type II membrane protein</topology>
    </subcellularLocation>
</comment>
<comment type="pathway">
    <text evidence="2">Cell wall biogenesis; peptidoglycan biosynthesis.</text>
</comment>
<keyword evidence="33" id="KW-1185">Reference proteome</keyword>
<feature type="transmembrane region" description="Helical" evidence="28">
    <location>
        <begin position="112"/>
        <end position="136"/>
    </location>
</feature>
<dbReference type="InterPro" id="IPR023346">
    <property type="entry name" value="Lysozyme-like_dom_sf"/>
</dbReference>
<dbReference type="EC" id="3.4.16.4" evidence="5"/>
<dbReference type="HOGENOM" id="CLU_006354_2_4_4"/>
<evidence type="ECO:0000256" key="24">
    <source>
        <dbReference type="ARBA" id="ARBA00044770"/>
    </source>
</evidence>
<evidence type="ECO:0000256" key="7">
    <source>
        <dbReference type="ARBA" id="ARBA00022475"/>
    </source>
</evidence>
<keyword evidence="21" id="KW-0511">Multifunctional enzyme</keyword>
<keyword evidence="17" id="KW-0573">Peptidoglycan synthesis</keyword>
<dbReference type="GO" id="GO:0030288">
    <property type="term" value="C:outer membrane-bounded periplasmic space"/>
    <property type="evidence" value="ECO:0007669"/>
    <property type="project" value="TreeGrafter"/>
</dbReference>
<evidence type="ECO:0000256" key="18">
    <source>
        <dbReference type="ARBA" id="ARBA00022989"/>
    </source>
</evidence>
<dbReference type="BioCyc" id="CBUR1055526:G10QW-2041-MONOMER"/>
<evidence type="ECO:0000256" key="4">
    <source>
        <dbReference type="ARBA" id="ARBA00007739"/>
    </source>
</evidence>
<dbReference type="Pfam" id="PF00905">
    <property type="entry name" value="Transpeptidase"/>
    <property type="match status" value="1"/>
</dbReference>
<evidence type="ECO:0000256" key="5">
    <source>
        <dbReference type="ARBA" id="ARBA00012448"/>
    </source>
</evidence>
<keyword evidence="13 28" id="KW-0812">Transmembrane</keyword>
<comment type="similarity">
    <text evidence="3">In the C-terminal section; belongs to the transpeptidase family.</text>
</comment>
<dbReference type="SUPFAM" id="SSF53955">
    <property type="entry name" value="Lysozyme-like"/>
    <property type="match status" value="1"/>
</dbReference>
<dbReference type="InterPro" id="IPR012338">
    <property type="entry name" value="Beta-lactam/transpept-like"/>
</dbReference>
<proteinExistence type="inferred from homology"/>